<comment type="similarity">
    <text evidence="3">Belongs to the krueppel C2H2-type zinc-finger protein family.</text>
</comment>
<evidence type="ECO:0000256" key="2">
    <source>
        <dbReference type="ARBA" id="ARBA00004123"/>
    </source>
</evidence>
<feature type="region of interest" description="Disordered" evidence="13">
    <location>
        <begin position="444"/>
        <end position="471"/>
    </location>
</feature>
<dbReference type="InterPro" id="IPR050826">
    <property type="entry name" value="Krueppel_C2H2_ZnFinger"/>
</dbReference>
<dbReference type="STRING" id="240159.A0A4U5VSJ6"/>
<comment type="subcellular location">
    <subcellularLocation>
        <location evidence="2">Nucleus</location>
    </subcellularLocation>
</comment>
<dbReference type="CDD" id="cd11657">
    <property type="entry name" value="TIN2_N"/>
    <property type="match status" value="1"/>
</dbReference>
<feature type="compositionally biased region" description="Basic residues" evidence="13">
    <location>
        <begin position="585"/>
        <end position="594"/>
    </location>
</feature>
<dbReference type="PANTHER" id="PTHR24377">
    <property type="entry name" value="IP01015P-RELATED"/>
    <property type="match status" value="1"/>
</dbReference>
<keyword evidence="6 12" id="KW-0863">Zinc-finger</keyword>
<name>A0A4U5VSJ6_COLLU</name>
<keyword evidence="9" id="KW-0238">DNA-binding</keyword>
<feature type="domain" description="C2H2-type" evidence="14">
    <location>
        <begin position="1579"/>
        <end position="1606"/>
    </location>
</feature>
<comment type="function">
    <text evidence="1">May be involved in transcriptional regulation.</text>
</comment>
<evidence type="ECO:0000256" key="3">
    <source>
        <dbReference type="ARBA" id="ARBA00006991"/>
    </source>
</evidence>
<feature type="domain" description="C2H2-type" evidence="14">
    <location>
        <begin position="1492"/>
        <end position="1519"/>
    </location>
</feature>
<dbReference type="PROSITE" id="PS50157">
    <property type="entry name" value="ZINC_FINGER_C2H2_2"/>
    <property type="match status" value="13"/>
</dbReference>
<feature type="domain" description="C2H2-type" evidence="14">
    <location>
        <begin position="1607"/>
        <end position="1634"/>
    </location>
</feature>
<sequence>MKRRKQKVDIWEEAGGVESVVRAFAQENLPAKSGISYTSPVWSKICQTLFADDTKPRRHWLWVVWSENRRNLKEKVARFKSQGHESVATQDVEIQGEAELEPCRDHEAIMVEELTIPEEDEGKSIKASKSHHPSIDANNDEPILIAEYAVEDDTAKNTTDKETGKPTGNKKSGKINKRRKLGTLPRTFKISIDKKTWESIRPVEGSKKLKPSWTHKIYNEFSKKNPCCVLAFKYQNVKSADSRKRNCPYIHLKAVCTFPTCKAYYTFWLAKKPQRGKNVTDKGHKEFLTFVFARLQNSRTLQEGVNIFRCLCIILLSKNCSEVVEENIQRLQRVIQHSKCEHTVSSDSEVAENYEDAFCHSQTIAGSSPFSAVFRHACDDAKEKIDAEQSSDKPSDDNLYYCPGIVKFLLDNYMPIFPLWSGIMLGDLTQIAVDINKKNLREEEVNEEWTDKTDQETDQHKDCNDKCSDQKEEDEELLEDRTEKTRETNCHVEQWFGIVKHHILRKKKQLRPGTFIRTMYRSLQDRYIEHIIKHNLPDHLITKPQTFMNIKLSEETWAKRNQPEEKVGQSKYYTAPDKMPVPKEKRVKKRRKGHVKTDEALDPSSIPDRTQEKATQSQLLRLTTEKIKSKKKEGLIQGNVHKSVIPAGTLEKAADGDATTLQNSADRLRSEVNTLWKRRETEIVVAAIKSSDNLSICLRHKDFLSLRPHKLLDGETIDFFIHTILKKMGSKRLYLLDHLVMGVILFGKTQQVLRQSLKNVNFDHYDGIVGCVNVHRSHWKFVMARKTIETFPAIPEEFNINPSRKDIAQQRRQMAEDILLESDPPLPLSCLRFLIPPLRLVCAAIWETVQHKVVANYGLLDEFVTAVTSIVPELLNRRQRCLLSLGLRVQMSDSGDGSSASDLLGLIHTLIKDQEERQHFFQVWFCDVKFVDIFLYPFSWTQCSLRSLAQFQDVFPARFGDKYSEDIQMLVQIFLSQLDKLLTVPSLKQELKSLLEYQKDHSQLNENDNPAVGASICSALCLPPLTTVLMEQEETPLEANVLTDYMDAFNKELTVETVTLEKNADDVKSKSDNPKSRELHTSGFTNQSSVYSEEGTEDEISRSIQHVESLDGDKMSIDSCAVEVQVHYNVEIPAEDTVITVNKPSVEEDEQVQALVSTTDDKVISSSKTEKCTKKQSEVSTGTIIDEQVKNINVSNVVPFPVLHAPVVITSQRAVRQNRGLKMKNLSITSKNEQSKRGPRVLSTSKTCPTCGKTYSRASDMRRHQRTHTGERPFQCSQCQKCFQFHYDLKRHELNVCRISVPQSQNCSLEDKNTEDPKQRESHDQLPVIPSDVRTHEKECLVNQRQVGVPSGEVVLLPNEQDVQPFSSKVELGDIKEQSQELYRGNQRGKKSKGMKPKKTFKHNPTDTSLYCVECNRSFPDKARLKTHNLRHKPRACTKCGENFKGFIDLNQHYVEVHDFTGPFPCTLCERTYTDLRGLIRHERFHTGELPFKCPKCPKAFSYASALALHDRTHTKEAPFLCWDCGKSCKSNAALRIHRLCCHSSAKEKHFCCESCGKAYALKRSLDLHVAKLHTGVRYPCSHCGKLFRSASSLTRHDLTHTEERPYSCNQCSKSFRSASELKVHTRYHTGERPFRCQECGKGFVQSYYLTAHMRMHTGEKPYKCPICDKHFKTTGILKRHQMTHTGEKPHKCSVCEMAFSRLELVKAHIRKFH</sequence>
<feature type="domain" description="C2H2-type" evidence="14">
    <location>
        <begin position="1464"/>
        <end position="1491"/>
    </location>
</feature>
<evidence type="ECO:0000256" key="1">
    <source>
        <dbReference type="ARBA" id="ARBA00003767"/>
    </source>
</evidence>
<feature type="region of interest" description="Disordered" evidence="13">
    <location>
        <begin position="118"/>
        <end position="138"/>
    </location>
</feature>
<feature type="compositionally biased region" description="Polar residues" evidence="13">
    <location>
        <begin position="1082"/>
        <end position="1091"/>
    </location>
</feature>
<feature type="region of interest" description="Disordered" evidence="13">
    <location>
        <begin position="561"/>
        <end position="616"/>
    </location>
</feature>
<keyword evidence="11" id="KW-0539">Nucleus</keyword>
<keyword evidence="4" id="KW-0479">Metal-binding</keyword>
<evidence type="ECO:0000256" key="4">
    <source>
        <dbReference type="ARBA" id="ARBA00022723"/>
    </source>
</evidence>
<dbReference type="InterPro" id="IPR036236">
    <property type="entry name" value="Znf_C2H2_sf"/>
</dbReference>
<evidence type="ECO:0000313" key="16">
    <source>
        <dbReference type="Proteomes" id="UP000298787"/>
    </source>
</evidence>
<evidence type="ECO:0000256" key="11">
    <source>
        <dbReference type="ARBA" id="ARBA00023242"/>
    </source>
</evidence>
<feature type="domain" description="C2H2-type" evidence="14">
    <location>
        <begin position="1551"/>
        <end position="1579"/>
    </location>
</feature>
<feature type="region of interest" description="Disordered" evidence="13">
    <location>
        <begin position="150"/>
        <end position="178"/>
    </location>
</feature>
<feature type="domain" description="C2H2-type" evidence="14">
    <location>
        <begin position="1663"/>
        <end position="1690"/>
    </location>
</feature>
<feature type="domain" description="C2H2-type" evidence="14">
    <location>
        <begin position="1691"/>
        <end position="1714"/>
    </location>
</feature>
<evidence type="ECO:0000313" key="15">
    <source>
        <dbReference type="EMBL" id="TKS90225.1"/>
    </source>
</evidence>
<dbReference type="FunFam" id="3.30.160.60:FF:001325">
    <property type="entry name" value="zinc finger protein 200"/>
    <property type="match status" value="1"/>
</dbReference>
<evidence type="ECO:0000259" key="14">
    <source>
        <dbReference type="PROSITE" id="PS50157"/>
    </source>
</evidence>
<dbReference type="GO" id="GO:0008270">
    <property type="term" value="F:zinc ion binding"/>
    <property type="evidence" value="ECO:0007669"/>
    <property type="project" value="UniProtKB-KW"/>
</dbReference>
<evidence type="ECO:0000256" key="5">
    <source>
        <dbReference type="ARBA" id="ARBA00022737"/>
    </source>
</evidence>
<feature type="domain" description="C2H2-type" evidence="14">
    <location>
        <begin position="1274"/>
        <end position="1293"/>
    </location>
</feature>
<evidence type="ECO:0000256" key="9">
    <source>
        <dbReference type="ARBA" id="ARBA00023125"/>
    </source>
</evidence>
<dbReference type="GO" id="GO:0003677">
    <property type="term" value="F:DNA binding"/>
    <property type="evidence" value="ECO:0007669"/>
    <property type="project" value="UniProtKB-KW"/>
</dbReference>
<feature type="domain" description="C2H2-type" evidence="14">
    <location>
        <begin position="1435"/>
        <end position="1463"/>
    </location>
</feature>
<keyword evidence="5" id="KW-0677">Repeat</keyword>
<evidence type="ECO:0000256" key="12">
    <source>
        <dbReference type="PROSITE-ProRule" id="PRU00042"/>
    </source>
</evidence>
<dbReference type="InterPro" id="IPR013087">
    <property type="entry name" value="Znf_C2H2_type"/>
</dbReference>
<dbReference type="EMBL" id="CM014098">
    <property type="protein sequence ID" value="TKS90225.1"/>
    <property type="molecule type" value="Genomic_DNA"/>
</dbReference>
<gene>
    <name evidence="15" type="ORF">D9C73_024356</name>
</gene>
<dbReference type="Gene3D" id="3.40.395.10">
    <property type="entry name" value="Adenoviral Proteinase, Chain A"/>
    <property type="match status" value="1"/>
</dbReference>
<dbReference type="FunFam" id="3.30.160.60:FF:002343">
    <property type="entry name" value="Zinc finger protein 33A"/>
    <property type="match status" value="2"/>
</dbReference>
<proteinExistence type="inferred from homology"/>
<feature type="region of interest" description="Disordered" evidence="13">
    <location>
        <begin position="1063"/>
        <end position="1101"/>
    </location>
</feature>
<protein>
    <submittedName>
        <fullName evidence="15">Zinc finger protein 658B</fullName>
    </submittedName>
</protein>
<dbReference type="SMART" id="SM00355">
    <property type="entry name" value="ZnF_C2H2"/>
    <property type="match status" value="13"/>
</dbReference>
<dbReference type="SUPFAM" id="SSF57667">
    <property type="entry name" value="beta-beta-alpha zinc fingers"/>
    <property type="match status" value="7"/>
</dbReference>
<keyword evidence="16" id="KW-1185">Reference proteome</keyword>
<dbReference type="SUPFAM" id="SSF54001">
    <property type="entry name" value="Cysteine proteinases"/>
    <property type="match status" value="1"/>
</dbReference>
<dbReference type="Proteomes" id="UP000298787">
    <property type="component" value="Chromosome 21"/>
</dbReference>
<accession>A0A4U5VSJ6</accession>
<feature type="compositionally biased region" description="Basic and acidic residues" evidence="13">
    <location>
        <begin position="444"/>
        <end position="470"/>
    </location>
</feature>
<feature type="domain" description="C2H2-type" evidence="14">
    <location>
        <begin position="1635"/>
        <end position="1662"/>
    </location>
</feature>
<evidence type="ECO:0000256" key="8">
    <source>
        <dbReference type="ARBA" id="ARBA00023015"/>
    </source>
</evidence>
<feature type="compositionally biased region" description="Basic and acidic residues" evidence="13">
    <location>
        <begin position="153"/>
        <end position="164"/>
    </location>
</feature>
<feature type="compositionally biased region" description="Basic and acidic residues" evidence="13">
    <location>
        <begin position="1063"/>
        <end position="1080"/>
    </location>
</feature>
<dbReference type="InterPro" id="IPR038765">
    <property type="entry name" value="Papain-like_cys_pep_sf"/>
</dbReference>
<keyword evidence="7" id="KW-0862">Zinc</keyword>
<evidence type="ECO:0000256" key="6">
    <source>
        <dbReference type="ARBA" id="ARBA00022771"/>
    </source>
</evidence>
<organism evidence="15 16">
    <name type="scientific">Collichthys lucidus</name>
    <name type="common">Big head croaker</name>
    <name type="synonym">Sciaena lucida</name>
    <dbReference type="NCBI Taxonomy" id="240159"/>
    <lineage>
        <taxon>Eukaryota</taxon>
        <taxon>Metazoa</taxon>
        <taxon>Chordata</taxon>
        <taxon>Craniata</taxon>
        <taxon>Vertebrata</taxon>
        <taxon>Euteleostomi</taxon>
        <taxon>Actinopterygii</taxon>
        <taxon>Neopterygii</taxon>
        <taxon>Teleostei</taxon>
        <taxon>Neoteleostei</taxon>
        <taxon>Acanthomorphata</taxon>
        <taxon>Eupercaria</taxon>
        <taxon>Sciaenidae</taxon>
        <taxon>Collichthys</taxon>
    </lineage>
</organism>
<feature type="domain" description="C2H2-type" evidence="14">
    <location>
        <begin position="1410"/>
        <end position="1432"/>
    </location>
</feature>
<keyword evidence="8" id="KW-0805">Transcription regulation</keyword>
<dbReference type="Pfam" id="PF00096">
    <property type="entry name" value="zf-C2H2"/>
    <property type="match status" value="6"/>
</dbReference>
<dbReference type="InterPro" id="IPR029400">
    <property type="entry name" value="TINF2_N"/>
</dbReference>
<feature type="domain" description="C2H2-type" evidence="14">
    <location>
        <begin position="1246"/>
        <end position="1273"/>
    </location>
</feature>
<dbReference type="PROSITE" id="PS00028">
    <property type="entry name" value="ZINC_FINGER_C2H2_1"/>
    <property type="match status" value="12"/>
</dbReference>
<evidence type="ECO:0000256" key="13">
    <source>
        <dbReference type="SAM" id="MobiDB-lite"/>
    </source>
</evidence>
<dbReference type="Pfam" id="PF14973">
    <property type="entry name" value="TINF2_N"/>
    <property type="match status" value="1"/>
</dbReference>
<dbReference type="FunFam" id="3.30.160.60:FF:000213">
    <property type="entry name" value="Zinc finger protein 624"/>
    <property type="match status" value="1"/>
</dbReference>
<keyword evidence="10" id="KW-0804">Transcription</keyword>
<evidence type="ECO:0000256" key="7">
    <source>
        <dbReference type="ARBA" id="ARBA00022833"/>
    </source>
</evidence>
<dbReference type="FunFam" id="3.30.160.60:FF:000060">
    <property type="entry name" value="zinc finger protein 436"/>
    <property type="match status" value="1"/>
</dbReference>
<evidence type="ECO:0000256" key="10">
    <source>
        <dbReference type="ARBA" id="ARBA00023163"/>
    </source>
</evidence>
<dbReference type="Gene3D" id="3.30.160.60">
    <property type="entry name" value="Classic Zinc Finger"/>
    <property type="match status" value="11"/>
</dbReference>
<dbReference type="FunFam" id="3.30.160.60:FF:000446">
    <property type="entry name" value="Zinc finger protein"/>
    <property type="match status" value="1"/>
</dbReference>
<dbReference type="GO" id="GO:0005634">
    <property type="term" value="C:nucleus"/>
    <property type="evidence" value="ECO:0007669"/>
    <property type="project" value="UniProtKB-SubCell"/>
</dbReference>
<feature type="domain" description="C2H2-type" evidence="14">
    <location>
        <begin position="1520"/>
        <end position="1548"/>
    </location>
</feature>
<reference evidence="15 16" key="1">
    <citation type="submission" date="2019-01" db="EMBL/GenBank/DDBJ databases">
        <title>Genome Assembly of Collichthys lucidus.</title>
        <authorList>
            <person name="Cai M."/>
            <person name="Xiao S."/>
        </authorList>
    </citation>
    <scope>NUCLEOTIDE SEQUENCE [LARGE SCALE GENOMIC DNA]</scope>
    <source>
        <strain evidence="15">JT15FE1705JMU</strain>
        <tissue evidence="15">Muscle</tissue>
    </source>
</reference>